<dbReference type="PROSITE" id="PS50089">
    <property type="entry name" value="ZF_RING_2"/>
    <property type="match status" value="1"/>
</dbReference>
<organism evidence="7">
    <name type="scientific">Ditylum brightwellii</name>
    <dbReference type="NCBI Taxonomy" id="49249"/>
    <lineage>
        <taxon>Eukaryota</taxon>
        <taxon>Sar</taxon>
        <taxon>Stramenopiles</taxon>
        <taxon>Ochrophyta</taxon>
        <taxon>Bacillariophyta</taxon>
        <taxon>Mediophyceae</taxon>
        <taxon>Lithodesmiophycidae</taxon>
        <taxon>Lithodesmiales</taxon>
        <taxon>Lithodesmiaceae</taxon>
        <taxon>Ditylum</taxon>
    </lineage>
</organism>
<keyword evidence="1" id="KW-0479">Metal-binding</keyword>
<keyword evidence="5" id="KW-0472">Membrane</keyword>
<gene>
    <name evidence="7" type="ORF">DBRI00130_LOCUS41942</name>
</gene>
<accession>A0A7S4T2D0</accession>
<dbReference type="PANTHER" id="PTHR14155:SF627">
    <property type="entry name" value="OS06G0192800 PROTEIN"/>
    <property type="match status" value="1"/>
</dbReference>
<keyword evidence="5" id="KW-1133">Transmembrane helix</keyword>
<dbReference type="PANTHER" id="PTHR14155">
    <property type="entry name" value="RING FINGER DOMAIN-CONTAINING"/>
    <property type="match status" value="1"/>
</dbReference>
<dbReference type="EMBL" id="HBNS01058312">
    <property type="protein sequence ID" value="CAE4663373.1"/>
    <property type="molecule type" value="Transcribed_RNA"/>
</dbReference>
<feature type="transmembrane region" description="Helical" evidence="5">
    <location>
        <begin position="6"/>
        <end position="28"/>
    </location>
</feature>
<evidence type="ECO:0000256" key="1">
    <source>
        <dbReference type="ARBA" id="ARBA00022723"/>
    </source>
</evidence>
<protein>
    <recommendedName>
        <fullName evidence="6">RING-type domain-containing protein</fullName>
    </recommendedName>
</protein>
<evidence type="ECO:0000256" key="5">
    <source>
        <dbReference type="SAM" id="Phobius"/>
    </source>
</evidence>
<dbReference type="InterPro" id="IPR001841">
    <property type="entry name" value="Znf_RING"/>
</dbReference>
<dbReference type="GO" id="GO:0008270">
    <property type="term" value="F:zinc ion binding"/>
    <property type="evidence" value="ECO:0007669"/>
    <property type="project" value="UniProtKB-KW"/>
</dbReference>
<dbReference type="AlphaFoldDB" id="A0A7S4T2D0"/>
<evidence type="ECO:0000256" key="4">
    <source>
        <dbReference type="PROSITE-ProRule" id="PRU00175"/>
    </source>
</evidence>
<dbReference type="SMART" id="SM00184">
    <property type="entry name" value="RING"/>
    <property type="match status" value="1"/>
</dbReference>
<dbReference type="InterPro" id="IPR013083">
    <property type="entry name" value="Znf_RING/FYVE/PHD"/>
</dbReference>
<name>A0A7S4T2D0_9STRA</name>
<reference evidence="7" key="1">
    <citation type="submission" date="2021-01" db="EMBL/GenBank/DDBJ databases">
        <authorList>
            <person name="Corre E."/>
            <person name="Pelletier E."/>
            <person name="Niang G."/>
            <person name="Scheremetjew M."/>
            <person name="Finn R."/>
            <person name="Kale V."/>
            <person name="Holt S."/>
            <person name="Cochrane G."/>
            <person name="Meng A."/>
            <person name="Brown T."/>
            <person name="Cohen L."/>
        </authorList>
    </citation>
    <scope>NUCLEOTIDE SEQUENCE</scope>
    <source>
        <strain evidence="7">GSO104</strain>
    </source>
</reference>
<evidence type="ECO:0000313" key="7">
    <source>
        <dbReference type="EMBL" id="CAE4663373.1"/>
    </source>
</evidence>
<keyword evidence="5" id="KW-0812">Transmembrane</keyword>
<dbReference type="Gene3D" id="3.30.40.10">
    <property type="entry name" value="Zinc/RING finger domain, C3HC4 (zinc finger)"/>
    <property type="match status" value="1"/>
</dbReference>
<sequence length="240" mass="26996">MNDKPSPFQIFFYIVFSLLVVSVLYIIYLRCFKDFRDGGGTNADSEQTREEETLRALRAQGRIESDETIALWTFARTGQHDDNEDGVNGSAFVVISKPEERRSILEKAMICQPFAAGHASAEQEKRSADTFEDEKDTKVEAVEEGRVKTTGSSLDEVVGVETEEHGLNLPYQGSIDECPICVEKFTEGQMINVSNKCSHVFHKDCIMSWLERHIRCPCCRTELFTKEELNSAHEAASSPA</sequence>
<dbReference type="SUPFAM" id="SSF57850">
    <property type="entry name" value="RING/U-box"/>
    <property type="match status" value="1"/>
</dbReference>
<feature type="domain" description="RING-type" evidence="6">
    <location>
        <begin position="178"/>
        <end position="220"/>
    </location>
</feature>
<evidence type="ECO:0000259" key="6">
    <source>
        <dbReference type="PROSITE" id="PS50089"/>
    </source>
</evidence>
<keyword evidence="2 4" id="KW-0863">Zinc-finger</keyword>
<dbReference type="CDD" id="cd16454">
    <property type="entry name" value="RING-H2_PA-TM-RING"/>
    <property type="match status" value="1"/>
</dbReference>
<evidence type="ECO:0000256" key="2">
    <source>
        <dbReference type="ARBA" id="ARBA00022771"/>
    </source>
</evidence>
<proteinExistence type="predicted"/>
<evidence type="ECO:0000256" key="3">
    <source>
        <dbReference type="ARBA" id="ARBA00022833"/>
    </source>
</evidence>
<keyword evidence="3" id="KW-0862">Zinc</keyword>
<dbReference type="InterPro" id="IPR053238">
    <property type="entry name" value="RING-H2_zinc_finger"/>
</dbReference>
<dbReference type="Pfam" id="PF13639">
    <property type="entry name" value="zf-RING_2"/>
    <property type="match status" value="1"/>
</dbReference>